<keyword evidence="1" id="KW-0175">Coiled coil</keyword>
<dbReference type="RefSeq" id="WP_110937041.1">
    <property type="nucleotide sequence ID" value="NZ_KZ614146.1"/>
</dbReference>
<protein>
    <submittedName>
        <fullName evidence="3">GNAT family N-acetyltransferase</fullName>
    </submittedName>
</protein>
<dbReference type="InterPro" id="IPR000182">
    <property type="entry name" value="GNAT_dom"/>
</dbReference>
<comment type="caution">
    <text evidence="3">The sequence shown here is derived from an EMBL/GenBank/DDBJ whole genome shotgun (WGS) entry which is preliminary data.</text>
</comment>
<dbReference type="EMBL" id="PDOE01000008">
    <property type="protein sequence ID" value="RKL66208.1"/>
    <property type="molecule type" value="Genomic_DNA"/>
</dbReference>
<dbReference type="PANTHER" id="PTHR13355">
    <property type="entry name" value="GLUCOSAMINE 6-PHOSPHATE N-ACETYLTRANSFERASE"/>
    <property type="match status" value="1"/>
</dbReference>
<keyword evidence="4" id="KW-1185">Reference proteome</keyword>
<dbReference type="CDD" id="cd04301">
    <property type="entry name" value="NAT_SF"/>
    <property type="match status" value="1"/>
</dbReference>
<reference evidence="3 4" key="1">
    <citation type="submission" date="2017-10" db="EMBL/GenBank/DDBJ databases">
        <title>Bacillus sp. nov., a halophilic bacterium isolated from a Keqin Lake.</title>
        <authorList>
            <person name="Wang H."/>
        </authorList>
    </citation>
    <scope>NUCLEOTIDE SEQUENCE [LARGE SCALE GENOMIC DNA]</scope>
    <source>
        <strain evidence="3 4">KCTC 13187</strain>
    </source>
</reference>
<name>A0A3A9K4F2_9BACI</name>
<dbReference type="InterPro" id="IPR039143">
    <property type="entry name" value="GNPNAT1-like"/>
</dbReference>
<sequence>MDWYIKKFHDLTTLELYQILHERVNVFVVEQECPYPEIDNKDQDSYHLFAKENDEIITYARLLPLGISYEKQASIGRVLVRHDYRNTGLGKKLMERGLEFLKEQLHEKEIKLQAQEYAQKFYASFGFRPISEVYPEDDIPHIDMLWQEEVKREA</sequence>
<dbReference type="OrthoDB" id="9796171at2"/>
<dbReference type="Proteomes" id="UP000281498">
    <property type="component" value="Unassembled WGS sequence"/>
</dbReference>
<proteinExistence type="predicted"/>
<feature type="domain" description="N-acetyltransferase" evidence="2">
    <location>
        <begin position="6"/>
        <end position="149"/>
    </location>
</feature>
<feature type="coiled-coil region" evidence="1">
    <location>
        <begin position="91"/>
        <end position="118"/>
    </location>
</feature>
<evidence type="ECO:0000313" key="4">
    <source>
        <dbReference type="Proteomes" id="UP000281498"/>
    </source>
</evidence>
<dbReference type="InterPro" id="IPR016181">
    <property type="entry name" value="Acyl_CoA_acyltransferase"/>
</dbReference>
<dbReference type="GO" id="GO:0004343">
    <property type="term" value="F:glucosamine 6-phosphate N-acetyltransferase activity"/>
    <property type="evidence" value="ECO:0007669"/>
    <property type="project" value="TreeGrafter"/>
</dbReference>
<gene>
    <name evidence="3" type="ORF">CR203_16775</name>
</gene>
<dbReference type="PROSITE" id="PS51186">
    <property type="entry name" value="GNAT"/>
    <property type="match status" value="1"/>
</dbReference>
<evidence type="ECO:0000256" key="1">
    <source>
        <dbReference type="SAM" id="Coils"/>
    </source>
</evidence>
<keyword evidence="3" id="KW-0808">Transferase</keyword>
<evidence type="ECO:0000313" key="3">
    <source>
        <dbReference type="EMBL" id="RKL66208.1"/>
    </source>
</evidence>
<accession>A0A3A9K4F2</accession>
<organism evidence="3 4">
    <name type="scientific">Salipaludibacillus neizhouensis</name>
    <dbReference type="NCBI Taxonomy" id="885475"/>
    <lineage>
        <taxon>Bacteria</taxon>
        <taxon>Bacillati</taxon>
        <taxon>Bacillota</taxon>
        <taxon>Bacilli</taxon>
        <taxon>Bacillales</taxon>
        <taxon>Bacillaceae</taxon>
    </lineage>
</organism>
<dbReference type="AlphaFoldDB" id="A0A3A9K4F2"/>
<dbReference type="Pfam" id="PF13673">
    <property type="entry name" value="Acetyltransf_10"/>
    <property type="match status" value="1"/>
</dbReference>
<dbReference type="PANTHER" id="PTHR13355:SF11">
    <property type="entry name" value="GLUCOSAMINE 6-PHOSPHATE N-ACETYLTRANSFERASE"/>
    <property type="match status" value="1"/>
</dbReference>
<dbReference type="Gene3D" id="3.40.630.30">
    <property type="match status" value="1"/>
</dbReference>
<dbReference type="SUPFAM" id="SSF55729">
    <property type="entry name" value="Acyl-CoA N-acyltransferases (Nat)"/>
    <property type="match status" value="1"/>
</dbReference>
<evidence type="ECO:0000259" key="2">
    <source>
        <dbReference type="PROSITE" id="PS51186"/>
    </source>
</evidence>